<dbReference type="InterPro" id="IPR050706">
    <property type="entry name" value="Cyclic-di-GMP_PDE-like"/>
</dbReference>
<dbReference type="SMART" id="SM00052">
    <property type="entry name" value="EAL"/>
    <property type="match status" value="1"/>
</dbReference>
<dbReference type="Gene3D" id="3.20.20.450">
    <property type="entry name" value="EAL domain"/>
    <property type="match status" value="1"/>
</dbReference>
<dbReference type="RefSeq" id="WP_108558311.1">
    <property type="nucleotide sequence ID" value="NZ_MUXE01000004.1"/>
</dbReference>
<comment type="caution">
    <text evidence="2">The sequence shown here is derived from an EMBL/GenBank/DDBJ whole genome shotgun (WGS) entry which is preliminary data.</text>
</comment>
<evidence type="ECO:0000313" key="3">
    <source>
        <dbReference type="Proteomes" id="UP000251135"/>
    </source>
</evidence>
<dbReference type="InterPro" id="IPR035919">
    <property type="entry name" value="EAL_sf"/>
</dbReference>
<dbReference type="InterPro" id="IPR001633">
    <property type="entry name" value="EAL_dom"/>
</dbReference>
<gene>
    <name evidence="2" type="ORF">B0174_03710</name>
</gene>
<dbReference type="Gene3D" id="1.10.490.10">
    <property type="entry name" value="Globins"/>
    <property type="match status" value="1"/>
</dbReference>
<feature type="domain" description="EAL" evidence="1">
    <location>
        <begin position="165"/>
        <end position="403"/>
    </location>
</feature>
<organism evidence="2 3">
    <name type="scientific">Arcobacter caeni</name>
    <dbReference type="NCBI Taxonomy" id="1912877"/>
    <lineage>
        <taxon>Bacteria</taxon>
        <taxon>Pseudomonadati</taxon>
        <taxon>Campylobacterota</taxon>
        <taxon>Epsilonproteobacteria</taxon>
        <taxon>Campylobacterales</taxon>
        <taxon>Arcobacteraceae</taxon>
        <taxon>Arcobacter</taxon>
    </lineage>
</organism>
<dbReference type="SUPFAM" id="SSF141868">
    <property type="entry name" value="EAL domain-like"/>
    <property type="match status" value="1"/>
</dbReference>
<dbReference type="PANTHER" id="PTHR33121:SF71">
    <property type="entry name" value="OXYGEN SENSOR PROTEIN DOSP"/>
    <property type="match status" value="1"/>
</dbReference>
<evidence type="ECO:0000259" key="1">
    <source>
        <dbReference type="PROSITE" id="PS50883"/>
    </source>
</evidence>
<dbReference type="PANTHER" id="PTHR33121">
    <property type="entry name" value="CYCLIC DI-GMP PHOSPHODIESTERASE PDEF"/>
    <property type="match status" value="1"/>
</dbReference>
<dbReference type="InterPro" id="IPR044398">
    <property type="entry name" value="Globin-sensor_dom"/>
</dbReference>
<dbReference type="GO" id="GO:0020037">
    <property type="term" value="F:heme binding"/>
    <property type="evidence" value="ECO:0007669"/>
    <property type="project" value="InterPro"/>
</dbReference>
<dbReference type="InterPro" id="IPR009050">
    <property type="entry name" value="Globin-like_sf"/>
</dbReference>
<dbReference type="GO" id="GO:0071111">
    <property type="term" value="F:cyclic-guanylate-specific phosphodiesterase activity"/>
    <property type="evidence" value="ECO:0007669"/>
    <property type="project" value="InterPro"/>
</dbReference>
<dbReference type="SUPFAM" id="SSF46458">
    <property type="entry name" value="Globin-like"/>
    <property type="match status" value="1"/>
</dbReference>
<evidence type="ECO:0000313" key="2">
    <source>
        <dbReference type="EMBL" id="PUE65441.1"/>
    </source>
</evidence>
<dbReference type="AlphaFoldDB" id="A0A363D2B8"/>
<dbReference type="PROSITE" id="PS50883">
    <property type="entry name" value="EAL"/>
    <property type="match status" value="1"/>
</dbReference>
<dbReference type="CDD" id="cd01948">
    <property type="entry name" value="EAL"/>
    <property type="match status" value="1"/>
</dbReference>
<accession>A0A363D2B8</accession>
<dbReference type="GO" id="GO:0019825">
    <property type="term" value="F:oxygen binding"/>
    <property type="evidence" value="ECO:0007669"/>
    <property type="project" value="InterPro"/>
</dbReference>
<dbReference type="Pfam" id="PF00563">
    <property type="entry name" value="EAL"/>
    <property type="match status" value="1"/>
</dbReference>
<protein>
    <recommendedName>
        <fullName evidence="1">EAL domain-containing protein</fullName>
    </recommendedName>
</protein>
<dbReference type="Proteomes" id="UP000251135">
    <property type="component" value="Unassembled WGS sequence"/>
</dbReference>
<sequence>MDLNYKEINDLNEKNYKKILKNYKFNEEDASSLKSLKNMANNYSQELLDGFYEFIFEFDHAKKFLHNKEILTRHERGIKNWYLNLFCGLYDESYFEKLNIISEIHVRIGLPAHYVNAAFSYVRGFLKNVLIKEEKYEFLGSVDKIIDINLDILTIAYREEEQSKLVDNIVFLKNVVDNSNIEPYFQAIYDAKTMEIKKYESLMRLIDPKTKEVFSVFPFLQTAKKIKSYEKMMTIMLSKTFKVFCHLDTEFSVNLCYEDISNESFRNFIYEKISSCTKPKNIIFEILESDFIEDFNIVKDFATHVRTFGCKIAIDDFGSGYSSMENILKLKPEIIKIDGSLIKNIHISQESKTIVKNIVNMAKELNATTVAEYVHSKEVLEVVKSLNIDFLQGFYLAEPKAFL</sequence>
<dbReference type="EMBL" id="MUXE01000004">
    <property type="protein sequence ID" value="PUE65441.1"/>
    <property type="molecule type" value="Genomic_DNA"/>
</dbReference>
<keyword evidence="3" id="KW-1185">Reference proteome</keyword>
<proteinExistence type="predicted"/>
<dbReference type="Pfam" id="PF11563">
    <property type="entry name" value="Protoglobin"/>
    <property type="match status" value="1"/>
</dbReference>
<dbReference type="OrthoDB" id="9790732at2"/>
<dbReference type="InterPro" id="IPR012292">
    <property type="entry name" value="Globin/Proto"/>
</dbReference>
<reference evidence="2 3" key="1">
    <citation type="submission" date="2017-02" db="EMBL/GenBank/DDBJ databases">
        <title>Arcobacter caeni sp. nov, a new Arcobacter species isolated from reclaimed water.</title>
        <authorList>
            <person name="Figueras M.J."/>
            <person name="Perez-Cataluna A."/>
            <person name="Salas-Masso N."/>
        </authorList>
    </citation>
    <scope>NUCLEOTIDE SEQUENCE [LARGE SCALE GENOMIC DNA]</scope>
    <source>
        <strain evidence="2 3">RW17-10</strain>
    </source>
</reference>
<name>A0A363D2B8_9BACT</name>